<reference evidence="6 7" key="2">
    <citation type="submission" date="2007-09" db="EMBL/GenBank/DDBJ databases">
        <authorList>
            <person name="Fulton L."/>
            <person name="Clifton S."/>
            <person name="Fulton B."/>
            <person name="Xu J."/>
            <person name="Minx P."/>
            <person name="Pepin K.H."/>
            <person name="Johnson M."/>
            <person name="Thiruvilangam P."/>
            <person name="Bhonagiri V."/>
            <person name="Nash W.E."/>
            <person name="Mardis E.R."/>
            <person name="Wilson R.K."/>
        </authorList>
    </citation>
    <scope>NUCLEOTIDE SEQUENCE [LARGE SCALE GENOMIC DNA]</scope>
    <source>
        <strain evidence="6 7">ATCC 33270</strain>
    </source>
</reference>
<reference evidence="6 7" key="1">
    <citation type="submission" date="2007-09" db="EMBL/GenBank/DDBJ databases">
        <title>Draft genome sequence of Peptostreptococcus micros (ATCC 33270).</title>
        <authorList>
            <person name="Sudarsanam P."/>
            <person name="Ley R."/>
            <person name="Guruge J."/>
            <person name="Turnbaugh P.J."/>
            <person name="Mahowald M."/>
            <person name="Liep D."/>
            <person name="Gordon J."/>
        </authorList>
    </citation>
    <scope>NUCLEOTIDE SEQUENCE [LARGE SCALE GENOMIC DNA]</scope>
    <source>
        <strain evidence="6 7">ATCC 33270</strain>
    </source>
</reference>
<feature type="compositionally biased region" description="Low complexity" evidence="2">
    <location>
        <begin position="707"/>
        <end position="719"/>
    </location>
</feature>
<feature type="coiled-coil region" evidence="1">
    <location>
        <begin position="164"/>
        <end position="198"/>
    </location>
</feature>
<evidence type="ECO:0000256" key="2">
    <source>
        <dbReference type="SAM" id="MobiDB-lite"/>
    </source>
</evidence>
<dbReference type="EMBL" id="ABEE02000017">
    <property type="protein sequence ID" value="EDP23831.1"/>
    <property type="molecule type" value="Genomic_DNA"/>
</dbReference>
<feature type="chain" id="PRO_5039668431" evidence="4">
    <location>
        <begin position="30"/>
        <end position="753"/>
    </location>
</feature>
<dbReference type="InterPro" id="IPR009063">
    <property type="entry name" value="Ig/albumin-bd_sf"/>
</dbReference>
<proteinExistence type="predicted"/>
<feature type="coiled-coil region" evidence="1">
    <location>
        <begin position="248"/>
        <end position="277"/>
    </location>
</feature>
<evidence type="ECO:0000256" key="3">
    <source>
        <dbReference type="SAM" id="Phobius"/>
    </source>
</evidence>
<feature type="domain" description="DUF1542" evidence="5">
    <location>
        <begin position="450"/>
        <end position="522"/>
    </location>
</feature>
<feature type="domain" description="DUF1542" evidence="5">
    <location>
        <begin position="292"/>
        <end position="362"/>
    </location>
</feature>
<keyword evidence="3" id="KW-0472">Membrane</keyword>
<feature type="domain" description="DUF1542" evidence="5">
    <location>
        <begin position="138"/>
        <end position="212"/>
    </location>
</feature>
<dbReference type="HOGENOM" id="CLU_369528_0_0_9"/>
<gene>
    <name evidence="6" type="ORF">PEPMIC_01637</name>
</gene>
<name>A8SND7_9FIRM</name>
<dbReference type="eggNOG" id="COG1511">
    <property type="taxonomic scope" value="Bacteria"/>
</dbReference>
<evidence type="ECO:0000256" key="4">
    <source>
        <dbReference type="SAM" id="SignalP"/>
    </source>
</evidence>
<dbReference type="Pfam" id="PF07564">
    <property type="entry name" value="DUF1542"/>
    <property type="match status" value="7"/>
</dbReference>
<evidence type="ECO:0000259" key="5">
    <source>
        <dbReference type="Pfam" id="PF07564"/>
    </source>
</evidence>
<dbReference type="AlphaFoldDB" id="A8SND7"/>
<keyword evidence="1" id="KW-0175">Coiled coil</keyword>
<dbReference type="SUPFAM" id="SSF46997">
    <property type="entry name" value="Bacterial immunoglobulin/albumin-binding domains"/>
    <property type="match status" value="1"/>
</dbReference>
<keyword evidence="3" id="KW-0812">Transmembrane</keyword>
<keyword evidence="4" id="KW-0732">Signal</keyword>
<feature type="domain" description="DUF1542" evidence="5">
    <location>
        <begin position="524"/>
        <end position="599"/>
    </location>
</feature>
<keyword evidence="3" id="KW-1133">Transmembrane helix</keyword>
<feature type="region of interest" description="Disordered" evidence="2">
    <location>
        <begin position="666"/>
        <end position="724"/>
    </location>
</feature>
<evidence type="ECO:0000256" key="1">
    <source>
        <dbReference type="SAM" id="Coils"/>
    </source>
</evidence>
<feature type="compositionally biased region" description="Basic and acidic residues" evidence="2">
    <location>
        <begin position="677"/>
        <end position="703"/>
    </location>
</feature>
<organism evidence="6 7">
    <name type="scientific">Parvimonas micra ATCC 33270</name>
    <dbReference type="NCBI Taxonomy" id="411465"/>
    <lineage>
        <taxon>Bacteria</taxon>
        <taxon>Bacillati</taxon>
        <taxon>Bacillota</taxon>
        <taxon>Tissierellia</taxon>
        <taxon>Tissierellales</taxon>
        <taxon>Peptoniphilaceae</taxon>
        <taxon>Parvimonas</taxon>
    </lineage>
</organism>
<dbReference type="Gene3D" id="1.20.120.1850">
    <property type="entry name" value="Ebh helix bundles repeating unit (S and A modules)"/>
    <property type="match status" value="1"/>
</dbReference>
<evidence type="ECO:0000313" key="6">
    <source>
        <dbReference type="EMBL" id="EDP23831.1"/>
    </source>
</evidence>
<feature type="compositionally biased region" description="Basic and acidic residues" evidence="2">
    <location>
        <begin position="397"/>
        <end position="412"/>
    </location>
</feature>
<dbReference type="InterPro" id="IPR011439">
    <property type="entry name" value="DUF1542"/>
</dbReference>
<protein>
    <submittedName>
        <fullName evidence="6">LPXTG-motif cell wall anchor domain protein</fullName>
    </submittedName>
</protein>
<evidence type="ECO:0000313" key="7">
    <source>
        <dbReference type="Proteomes" id="UP000003162"/>
    </source>
</evidence>
<feature type="compositionally biased region" description="Polar residues" evidence="2">
    <location>
        <begin position="386"/>
        <end position="395"/>
    </location>
</feature>
<dbReference type="Proteomes" id="UP000003162">
    <property type="component" value="Unassembled WGS sequence"/>
</dbReference>
<feature type="transmembrane region" description="Helical" evidence="3">
    <location>
        <begin position="725"/>
        <end position="747"/>
    </location>
</feature>
<feature type="region of interest" description="Disordered" evidence="2">
    <location>
        <begin position="386"/>
        <end position="434"/>
    </location>
</feature>
<feature type="domain" description="DUF1542" evidence="5">
    <location>
        <begin position="214"/>
        <end position="288"/>
    </location>
</feature>
<sequence length="753" mass="83375">MEVKMEKKKIVSAMCLATMLSTTSVYSIAAAEKPVTQTSSRATNVLKASDNDDQKALKAKEAAKKELTAYANSIKDKVNSDNTLTTEEKKSAVDKIDKALARAINQVNILHTHKYVDLIKREMKQKIGEASVVKNKIKDISKKVIDEELKKQFKIINEADDSTMEEKNKAIESAKKEAEKAKKNIDNAKTNTEVQKAKNDGVAEIHKSNPESKVKETAKKAIDSVAKEQLDKIVADKKVKEEERQMTIKKVDEEVRKAKADIDNAKTNKEVEDIKNKVIAKIKNISIKQKSAKEDAKKELTDYAEKAKTKINSDSTLTDEEKKTAVEKVDTALNSGLSQIDSSTIDDFIDTIKQKVKGEIDKAVNPENKAKDIAKKSIDEELAKQSQIINEANDSTTEEKNTAVEKAKDVAKKAKANIDNAKTNNDVQKAKNDGVAAIHKVNPEIKIKLEVKKALDEAKKNQIKSINDNKSTTESEKQTAIDRVNEETKKGIFGIVQAKTNKDVENAKNDALTKIKDIKPESKAKTDAKKVVEETAKEQIKKINTDKNSTKEEKDEAINKINNEVMKAKTAIDNAKTSKDIENAKDNGVKQIMHIVADTNIKTPLKKAVENKSETIKTKTFKKAKKEKQDAYLKAIEEGQRVLNNPKATKKDVEDANKAIELAKKSLDGIKQMGHNKAKDKAKENGKMKEKVKESNRTNESNKSKNSKNPNGQKNSKGNLPKTSYASGIVGYGVSVLASVLGAFAIGKKRKED</sequence>
<dbReference type="Pfam" id="PF07554">
    <property type="entry name" value="FIVAR"/>
    <property type="match status" value="1"/>
</dbReference>
<feature type="signal peptide" evidence="4">
    <location>
        <begin position="1"/>
        <end position="29"/>
    </location>
</feature>
<feature type="domain" description="DUF1542" evidence="5">
    <location>
        <begin position="59"/>
        <end position="129"/>
    </location>
</feature>
<comment type="caution">
    <text evidence="6">The sequence shown here is derived from an EMBL/GenBank/DDBJ whole genome shotgun (WGS) entry which is preliminary data.</text>
</comment>
<feature type="coiled-coil region" evidence="1">
    <location>
        <begin position="533"/>
        <end position="578"/>
    </location>
</feature>
<accession>A8SND7</accession>
<feature type="domain" description="DUF1542" evidence="5">
    <location>
        <begin position="371"/>
        <end position="445"/>
    </location>
</feature>